<dbReference type="EMBL" id="GG662464">
    <property type="protein sequence ID" value="EAS03885.3"/>
    <property type="molecule type" value="Genomic_DNA"/>
</dbReference>
<evidence type="ECO:0000313" key="3">
    <source>
        <dbReference type="EMBL" id="EAS03885.3"/>
    </source>
</evidence>
<dbReference type="GeneID" id="7841016"/>
<feature type="domain" description="DUF676" evidence="2">
    <location>
        <begin position="486"/>
        <end position="671"/>
    </location>
</feature>
<comment type="similarity">
    <text evidence="1">Belongs to the FAM135 family.</text>
</comment>
<dbReference type="InParanoid" id="I7M3Q2"/>
<dbReference type="FunFam" id="3.40.50.1820:FF:000343">
    <property type="entry name" value="Uncharacterized protein"/>
    <property type="match status" value="1"/>
</dbReference>
<evidence type="ECO:0000256" key="1">
    <source>
        <dbReference type="ARBA" id="ARBA00007949"/>
    </source>
</evidence>
<dbReference type="InterPro" id="IPR044294">
    <property type="entry name" value="Lipase-like"/>
</dbReference>
<gene>
    <name evidence="3" type="ORF">TTHERM_00455240</name>
</gene>
<name>I7M3Q2_TETTS</name>
<dbReference type="AlphaFoldDB" id="I7M3Q2"/>
<proteinExistence type="inferred from homology"/>
<protein>
    <submittedName>
        <fullName evidence="3">Serine esterase, putative</fullName>
    </submittedName>
</protein>
<dbReference type="SUPFAM" id="SSF53474">
    <property type="entry name" value="alpha/beta-Hydrolases"/>
    <property type="match status" value="1"/>
</dbReference>
<dbReference type="Proteomes" id="UP000009168">
    <property type="component" value="Unassembled WGS sequence"/>
</dbReference>
<dbReference type="Pfam" id="PF05057">
    <property type="entry name" value="DUF676"/>
    <property type="match status" value="1"/>
</dbReference>
<keyword evidence="4" id="KW-1185">Reference proteome</keyword>
<organism evidence="3 4">
    <name type="scientific">Tetrahymena thermophila (strain SB210)</name>
    <dbReference type="NCBI Taxonomy" id="312017"/>
    <lineage>
        <taxon>Eukaryota</taxon>
        <taxon>Sar</taxon>
        <taxon>Alveolata</taxon>
        <taxon>Ciliophora</taxon>
        <taxon>Intramacronucleata</taxon>
        <taxon>Oligohymenophorea</taxon>
        <taxon>Hymenostomatida</taxon>
        <taxon>Tetrahymenina</taxon>
        <taxon>Tetrahymenidae</taxon>
        <taxon>Tetrahymena</taxon>
    </lineage>
</organism>
<dbReference type="OrthoDB" id="273452at2759"/>
<accession>I7M3Q2</accession>
<sequence>MMKVKSKIEFIVHVDNYKNVDILTFQEGFYHLRFIIYVVFNNTKQVILAQPTNIVDLDKSRQKYILKNKLNTNNNGEQQDTQKRKNKAKSIIVPHIFNEYHAYCTKTFLIRSFFDDEIVGINEICTFELDLEDYPLPPDAQIMIDCELMYAQLPDDNQEIQTSLKTNQIQFNCVSLYKAEINKENIKSGISEYVPIIFDEDHFNLAGLTLHSCITDFCQASGNHDQMNSLSNQKLIKQNRLQQQTKHYMQPFDSQIDQFHTLKQNSNDELMKFYETYISLLRDQYLVTCSNIKAIKKYFDETVTCKDIVYQSLFEKYLPDDLPASCVRYKSMYTAFSGSTVAEKEFIYQGEKLIENIVKELNQLNKLNIAVWYKFQQMFLVNSSQITKILRKRYNRFNKQLWEDFICSRSVIVDNHSIFTNTLQIQQNEAESKLVRQKALTKENAYYNAVKDIRILSDKMQNPVIFNDIFQLKSKDYDDIRIFKKTAFHLFVFVHGFQGNAFDMRLIKNHMMLLYPECLFLLSIQNEGRTEGNIEDMGKNLAKEIIDFVKKWCPGKQLGKISFVAHSLGGVIVRACLPLLKEDFQDKMFTFLSFGVPHLGYMHSKHSLINIGLWFLKTWRGSVCLNQLEMKDHKDLRQTYLYNLSKQEGLEWFRNVVFCSSTQDHYVPVESARVEKLQEQGGQSIQVYNEMVDNLLSNLKNDIQRLDINFEISEKGLDTFIGRKAHILFLELQSLMRMIIHNFDHLFI</sequence>
<reference evidence="4" key="1">
    <citation type="journal article" date="2006" name="PLoS Biol.">
        <title>Macronuclear genome sequence of the ciliate Tetrahymena thermophila, a model eukaryote.</title>
        <authorList>
            <person name="Eisen J.A."/>
            <person name="Coyne R.S."/>
            <person name="Wu M."/>
            <person name="Wu D."/>
            <person name="Thiagarajan M."/>
            <person name="Wortman J.R."/>
            <person name="Badger J.H."/>
            <person name="Ren Q."/>
            <person name="Amedeo P."/>
            <person name="Jones K.M."/>
            <person name="Tallon L.J."/>
            <person name="Delcher A.L."/>
            <person name="Salzberg S.L."/>
            <person name="Silva J.C."/>
            <person name="Haas B.J."/>
            <person name="Majoros W.H."/>
            <person name="Farzad M."/>
            <person name="Carlton J.M."/>
            <person name="Smith R.K. Jr."/>
            <person name="Garg J."/>
            <person name="Pearlman R.E."/>
            <person name="Karrer K.M."/>
            <person name="Sun L."/>
            <person name="Manning G."/>
            <person name="Elde N.C."/>
            <person name="Turkewitz A.P."/>
            <person name="Asai D.J."/>
            <person name="Wilkes D.E."/>
            <person name="Wang Y."/>
            <person name="Cai H."/>
            <person name="Collins K."/>
            <person name="Stewart B.A."/>
            <person name="Lee S.R."/>
            <person name="Wilamowska K."/>
            <person name="Weinberg Z."/>
            <person name="Ruzzo W.L."/>
            <person name="Wloga D."/>
            <person name="Gaertig J."/>
            <person name="Frankel J."/>
            <person name="Tsao C.-C."/>
            <person name="Gorovsky M.A."/>
            <person name="Keeling P.J."/>
            <person name="Waller R.F."/>
            <person name="Patron N.J."/>
            <person name="Cherry J.M."/>
            <person name="Stover N.A."/>
            <person name="Krieger C.J."/>
            <person name="del Toro C."/>
            <person name="Ryder H.F."/>
            <person name="Williamson S.C."/>
            <person name="Barbeau R.A."/>
            <person name="Hamilton E.P."/>
            <person name="Orias E."/>
        </authorList>
    </citation>
    <scope>NUCLEOTIDE SEQUENCE [LARGE SCALE GENOMIC DNA]</scope>
    <source>
        <strain evidence="4">SB210</strain>
    </source>
</reference>
<dbReference type="InterPro" id="IPR007751">
    <property type="entry name" value="DUF676_lipase-like"/>
</dbReference>
<dbReference type="Gene3D" id="3.40.50.1820">
    <property type="entry name" value="alpha/beta hydrolase"/>
    <property type="match status" value="1"/>
</dbReference>
<evidence type="ECO:0000259" key="2">
    <source>
        <dbReference type="Pfam" id="PF05057"/>
    </source>
</evidence>
<dbReference type="eggNOG" id="KOG2205">
    <property type="taxonomic scope" value="Eukaryota"/>
</dbReference>
<dbReference type="RefSeq" id="XP_001024130.3">
    <property type="nucleotide sequence ID" value="XM_001024130.3"/>
</dbReference>
<evidence type="ECO:0000313" key="4">
    <source>
        <dbReference type="Proteomes" id="UP000009168"/>
    </source>
</evidence>
<dbReference type="PANTHER" id="PTHR12482">
    <property type="entry name" value="LIPASE ROG1-RELATED-RELATED"/>
    <property type="match status" value="1"/>
</dbReference>
<dbReference type="InterPro" id="IPR029058">
    <property type="entry name" value="AB_hydrolase_fold"/>
</dbReference>
<dbReference type="KEGG" id="tet:TTHERM_00455240"/>
<dbReference type="PANTHER" id="PTHR12482:SF5">
    <property type="entry name" value="DUF676 DOMAIN-CONTAINING PROTEIN"/>
    <property type="match status" value="1"/>
</dbReference>
<dbReference type="Pfam" id="PF12394">
    <property type="entry name" value="DUF3657"/>
    <property type="match status" value="1"/>
</dbReference>
<dbReference type="ESTHER" id="tetts-q247n8">
    <property type="family name" value="Duf_676"/>
</dbReference>
<dbReference type="InterPro" id="IPR022122">
    <property type="entry name" value="DUF3657"/>
</dbReference>